<accession>A0A453HG05</accession>
<protein>
    <submittedName>
        <fullName evidence="2">Uncharacterized protein</fullName>
    </submittedName>
</protein>
<evidence type="ECO:0000313" key="2">
    <source>
        <dbReference type="EnsemblPlants" id="AET4Gv20179000.7"/>
    </source>
</evidence>
<dbReference type="Proteomes" id="UP000015105">
    <property type="component" value="Chromosome 4D"/>
</dbReference>
<evidence type="ECO:0000313" key="3">
    <source>
        <dbReference type="Proteomes" id="UP000015105"/>
    </source>
</evidence>
<feature type="region of interest" description="Disordered" evidence="1">
    <location>
        <begin position="20"/>
        <end position="46"/>
    </location>
</feature>
<organism evidence="2 3">
    <name type="scientific">Aegilops tauschii subsp. strangulata</name>
    <name type="common">Goatgrass</name>
    <dbReference type="NCBI Taxonomy" id="200361"/>
    <lineage>
        <taxon>Eukaryota</taxon>
        <taxon>Viridiplantae</taxon>
        <taxon>Streptophyta</taxon>
        <taxon>Embryophyta</taxon>
        <taxon>Tracheophyta</taxon>
        <taxon>Spermatophyta</taxon>
        <taxon>Magnoliopsida</taxon>
        <taxon>Liliopsida</taxon>
        <taxon>Poales</taxon>
        <taxon>Poaceae</taxon>
        <taxon>BOP clade</taxon>
        <taxon>Pooideae</taxon>
        <taxon>Triticodae</taxon>
        <taxon>Triticeae</taxon>
        <taxon>Triticinae</taxon>
        <taxon>Aegilops</taxon>
    </lineage>
</organism>
<reference evidence="2" key="5">
    <citation type="journal article" date="2021" name="G3 (Bethesda)">
        <title>Aegilops tauschii genome assembly Aet v5.0 features greater sequence contiguity and improved annotation.</title>
        <authorList>
            <person name="Wang L."/>
            <person name="Zhu T."/>
            <person name="Rodriguez J.C."/>
            <person name="Deal K.R."/>
            <person name="Dubcovsky J."/>
            <person name="McGuire P.E."/>
            <person name="Lux T."/>
            <person name="Spannagl M."/>
            <person name="Mayer K.F.X."/>
            <person name="Baldrich P."/>
            <person name="Meyers B.C."/>
            <person name="Huo N."/>
            <person name="Gu Y.Q."/>
            <person name="Zhou H."/>
            <person name="Devos K.M."/>
            <person name="Bennetzen J.L."/>
            <person name="Unver T."/>
            <person name="Budak H."/>
            <person name="Gulick P.J."/>
            <person name="Galiba G."/>
            <person name="Kalapos B."/>
            <person name="Nelson D.R."/>
            <person name="Li P."/>
            <person name="You F.M."/>
            <person name="Luo M.C."/>
            <person name="Dvorak J."/>
        </authorList>
    </citation>
    <scope>NUCLEOTIDE SEQUENCE [LARGE SCALE GENOMIC DNA]</scope>
    <source>
        <strain evidence="2">cv. AL8/78</strain>
    </source>
</reference>
<reference evidence="2" key="4">
    <citation type="submission" date="2019-03" db="UniProtKB">
        <authorList>
            <consortium name="EnsemblPlants"/>
        </authorList>
    </citation>
    <scope>IDENTIFICATION</scope>
</reference>
<proteinExistence type="predicted"/>
<dbReference type="EnsemblPlants" id="AET4Gv20179000.7">
    <property type="protein sequence ID" value="AET4Gv20179000.7"/>
    <property type="gene ID" value="AET4Gv20179000"/>
</dbReference>
<dbReference type="AlphaFoldDB" id="A0A453HG05"/>
<name>A0A453HG05_AEGTS</name>
<reference evidence="2" key="3">
    <citation type="journal article" date="2017" name="Nature">
        <title>Genome sequence of the progenitor of the wheat D genome Aegilops tauschii.</title>
        <authorList>
            <person name="Luo M.C."/>
            <person name="Gu Y.Q."/>
            <person name="Puiu D."/>
            <person name="Wang H."/>
            <person name="Twardziok S.O."/>
            <person name="Deal K.R."/>
            <person name="Huo N."/>
            <person name="Zhu T."/>
            <person name="Wang L."/>
            <person name="Wang Y."/>
            <person name="McGuire P.E."/>
            <person name="Liu S."/>
            <person name="Long H."/>
            <person name="Ramasamy R.K."/>
            <person name="Rodriguez J.C."/>
            <person name="Van S.L."/>
            <person name="Yuan L."/>
            <person name="Wang Z."/>
            <person name="Xia Z."/>
            <person name="Xiao L."/>
            <person name="Anderson O.D."/>
            <person name="Ouyang S."/>
            <person name="Liang Y."/>
            <person name="Zimin A.V."/>
            <person name="Pertea G."/>
            <person name="Qi P."/>
            <person name="Bennetzen J.L."/>
            <person name="Dai X."/>
            <person name="Dawson M.W."/>
            <person name="Muller H.G."/>
            <person name="Kugler K."/>
            <person name="Rivarola-Duarte L."/>
            <person name="Spannagl M."/>
            <person name="Mayer K.F.X."/>
            <person name="Lu F.H."/>
            <person name="Bevan M.W."/>
            <person name="Leroy P."/>
            <person name="Li P."/>
            <person name="You F.M."/>
            <person name="Sun Q."/>
            <person name="Liu Z."/>
            <person name="Lyons E."/>
            <person name="Wicker T."/>
            <person name="Salzberg S.L."/>
            <person name="Devos K.M."/>
            <person name="Dvorak J."/>
        </authorList>
    </citation>
    <scope>NUCLEOTIDE SEQUENCE [LARGE SCALE GENOMIC DNA]</scope>
    <source>
        <strain evidence="2">cv. AL8/78</strain>
    </source>
</reference>
<sequence>APKKVARERREASVFLLPPLGRGGGLRPQSQGLLASEARRGSSHHHPVHQQLIATSGRILLLPSPPQILAPSPFVLRLID</sequence>
<reference evidence="3" key="2">
    <citation type="journal article" date="2017" name="Nat. Plants">
        <title>The Aegilops tauschii genome reveals multiple impacts of transposons.</title>
        <authorList>
            <person name="Zhao G."/>
            <person name="Zou C."/>
            <person name="Li K."/>
            <person name="Wang K."/>
            <person name="Li T."/>
            <person name="Gao L."/>
            <person name="Zhang X."/>
            <person name="Wang H."/>
            <person name="Yang Z."/>
            <person name="Liu X."/>
            <person name="Jiang W."/>
            <person name="Mao L."/>
            <person name="Kong X."/>
            <person name="Jiao Y."/>
            <person name="Jia J."/>
        </authorList>
    </citation>
    <scope>NUCLEOTIDE SEQUENCE [LARGE SCALE GENOMIC DNA]</scope>
    <source>
        <strain evidence="3">cv. AL8/78</strain>
    </source>
</reference>
<reference evidence="3" key="1">
    <citation type="journal article" date="2014" name="Science">
        <title>Ancient hybridizations among the ancestral genomes of bread wheat.</title>
        <authorList>
            <consortium name="International Wheat Genome Sequencing Consortium,"/>
            <person name="Marcussen T."/>
            <person name="Sandve S.R."/>
            <person name="Heier L."/>
            <person name="Spannagl M."/>
            <person name="Pfeifer M."/>
            <person name="Jakobsen K.S."/>
            <person name="Wulff B.B."/>
            <person name="Steuernagel B."/>
            <person name="Mayer K.F."/>
            <person name="Olsen O.A."/>
        </authorList>
    </citation>
    <scope>NUCLEOTIDE SEQUENCE [LARGE SCALE GENOMIC DNA]</scope>
    <source>
        <strain evidence="3">cv. AL8/78</strain>
    </source>
</reference>
<dbReference type="Gramene" id="AET4Gv20179000.7">
    <property type="protein sequence ID" value="AET4Gv20179000.7"/>
    <property type="gene ID" value="AET4Gv20179000"/>
</dbReference>
<keyword evidence="3" id="KW-1185">Reference proteome</keyword>
<evidence type="ECO:0000256" key="1">
    <source>
        <dbReference type="SAM" id="MobiDB-lite"/>
    </source>
</evidence>